<comment type="caution">
    <text evidence="8">The sequence shown here is derived from an EMBL/GenBank/DDBJ whole genome shotgun (WGS) entry which is preliminary data.</text>
</comment>
<dbReference type="RefSeq" id="WP_205108018.1">
    <property type="nucleotide sequence ID" value="NZ_BAAAHT010000013.1"/>
</dbReference>
<dbReference type="NCBIfam" id="NF004790">
    <property type="entry name" value="PRK06136.1"/>
    <property type="match status" value="1"/>
</dbReference>
<dbReference type="InterPro" id="IPR014777">
    <property type="entry name" value="4pyrrole_Mease_sub1"/>
</dbReference>
<dbReference type="Proteomes" id="UP000776164">
    <property type="component" value="Unassembled WGS sequence"/>
</dbReference>
<keyword evidence="3 8" id="KW-0808">Transferase</keyword>
<name>A0ABS2L443_9MICO</name>
<dbReference type="InterPro" id="IPR050161">
    <property type="entry name" value="Siro_Cobalamin_biosynth"/>
</dbReference>
<dbReference type="EC" id="2.1.1.107" evidence="1"/>
<feature type="region of interest" description="Disordered" evidence="6">
    <location>
        <begin position="98"/>
        <end position="117"/>
    </location>
</feature>
<evidence type="ECO:0000256" key="6">
    <source>
        <dbReference type="SAM" id="MobiDB-lite"/>
    </source>
</evidence>
<evidence type="ECO:0000256" key="1">
    <source>
        <dbReference type="ARBA" id="ARBA00012162"/>
    </source>
</evidence>
<dbReference type="CDD" id="cd11642">
    <property type="entry name" value="SUMT"/>
    <property type="match status" value="1"/>
</dbReference>
<dbReference type="InterPro" id="IPR014776">
    <property type="entry name" value="4pyrrole_Mease_sub2"/>
</dbReference>
<evidence type="ECO:0000259" key="7">
    <source>
        <dbReference type="Pfam" id="PF00590"/>
    </source>
</evidence>
<dbReference type="InterPro" id="IPR000878">
    <property type="entry name" value="4pyrrol_Mease"/>
</dbReference>
<dbReference type="InterPro" id="IPR006366">
    <property type="entry name" value="CobA/CysG_C"/>
</dbReference>
<keyword evidence="4" id="KW-0949">S-adenosyl-L-methionine</keyword>
<dbReference type="GO" id="GO:0032259">
    <property type="term" value="P:methylation"/>
    <property type="evidence" value="ECO:0007669"/>
    <property type="project" value="UniProtKB-KW"/>
</dbReference>
<evidence type="ECO:0000256" key="5">
    <source>
        <dbReference type="ARBA" id="ARBA00023244"/>
    </source>
</evidence>
<keyword evidence="2 8" id="KW-0489">Methyltransferase</keyword>
<gene>
    <name evidence="8" type="ORF">JOE66_001418</name>
</gene>
<proteinExistence type="predicted"/>
<dbReference type="EMBL" id="JAFBBU010000001">
    <property type="protein sequence ID" value="MBM7471784.1"/>
    <property type="molecule type" value="Genomic_DNA"/>
</dbReference>
<dbReference type="PANTHER" id="PTHR45790">
    <property type="entry name" value="SIROHEME SYNTHASE-RELATED"/>
    <property type="match status" value="1"/>
</dbReference>
<reference evidence="8 9" key="1">
    <citation type="submission" date="2021-01" db="EMBL/GenBank/DDBJ databases">
        <title>Sequencing the genomes of 1000 actinobacteria strains.</title>
        <authorList>
            <person name="Klenk H.-P."/>
        </authorList>
    </citation>
    <scope>NUCLEOTIDE SEQUENCE [LARGE SCALE GENOMIC DNA]</scope>
    <source>
        <strain evidence="8 9">DSM 13057</strain>
    </source>
</reference>
<dbReference type="Gene3D" id="3.30.950.10">
    <property type="entry name" value="Methyltransferase, Cobalt-precorrin-4 Transmethylase, Domain 2"/>
    <property type="match status" value="1"/>
</dbReference>
<dbReference type="Gene3D" id="3.40.1010.10">
    <property type="entry name" value="Cobalt-precorrin-4 Transmethylase, Domain 1"/>
    <property type="match status" value="1"/>
</dbReference>
<dbReference type="GO" id="GO:0004851">
    <property type="term" value="F:uroporphyrin-III C-methyltransferase activity"/>
    <property type="evidence" value="ECO:0007669"/>
    <property type="project" value="UniProtKB-EC"/>
</dbReference>
<dbReference type="InterPro" id="IPR035996">
    <property type="entry name" value="4pyrrol_Methylase_sf"/>
</dbReference>
<evidence type="ECO:0000313" key="8">
    <source>
        <dbReference type="EMBL" id="MBM7471784.1"/>
    </source>
</evidence>
<keyword evidence="5" id="KW-0627">Porphyrin biosynthesis</keyword>
<accession>A0ABS2L443</accession>
<evidence type="ECO:0000256" key="3">
    <source>
        <dbReference type="ARBA" id="ARBA00022679"/>
    </source>
</evidence>
<sequence length="421" mass="43739">MSTQPSHPESAPRPAWRPTASKPILSPAPASPLSVSLSLLGRRVVVVGDALGTRRVRARYRAAGAHVELVTAGQARVLLAAGAADSALHTSAQHASALPASGLPASNQPASTPRNKLHDNLPDLLVWVDGRESQRADLAAAASRQRVWMTTEPSAPTLPRGHVTLIGGGPGETELMTVAGRTALAEADVVLYDRLAPTETLQQWAPGAELIDVGKLPGHHAVPQREIEAIMVDRALQGLHVVRLKGGDPFVFGRGGEEVLACRIAGVPVTVVPGVTSAISVPAAAGIPVTHRNVTRAFTVISGHAPYSEDELHHLAGLGGTIVVLMGVGTLVQLVSGLQRHGMTATMPLAIVEQGYSIHQRTTVSSVGEVTGMLGTLALRSPAVIVIGEVVRVASDDAASTGQTNTQETEEIIRAVAQLAT</sequence>
<feature type="domain" description="Tetrapyrrole methylase" evidence="7">
    <location>
        <begin position="163"/>
        <end position="370"/>
    </location>
</feature>
<dbReference type="PANTHER" id="PTHR45790:SF3">
    <property type="entry name" value="S-ADENOSYL-L-METHIONINE-DEPENDENT UROPORPHYRINOGEN III METHYLTRANSFERASE, CHLOROPLASTIC"/>
    <property type="match status" value="1"/>
</dbReference>
<dbReference type="Pfam" id="PF00590">
    <property type="entry name" value="TP_methylase"/>
    <property type="match status" value="1"/>
</dbReference>
<dbReference type="SUPFAM" id="SSF53790">
    <property type="entry name" value="Tetrapyrrole methylase"/>
    <property type="match status" value="1"/>
</dbReference>
<evidence type="ECO:0000256" key="4">
    <source>
        <dbReference type="ARBA" id="ARBA00022691"/>
    </source>
</evidence>
<organism evidence="8 9">
    <name type="scientific">Subtercola frigoramans</name>
    <dbReference type="NCBI Taxonomy" id="120298"/>
    <lineage>
        <taxon>Bacteria</taxon>
        <taxon>Bacillati</taxon>
        <taxon>Actinomycetota</taxon>
        <taxon>Actinomycetes</taxon>
        <taxon>Micrococcales</taxon>
        <taxon>Microbacteriaceae</taxon>
        <taxon>Subtercola</taxon>
    </lineage>
</organism>
<evidence type="ECO:0000256" key="2">
    <source>
        <dbReference type="ARBA" id="ARBA00022603"/>
    </source>
</evidence>
<evidence type="ECO:0000313" key="9">
    <source>
        <dbReference type="Proteomes" id="UP000776164"/>
    </source>
</evidence>
<dbReference type="NCBIfam" id="TIGR01469">
    <property type="entry name" value="cobA_cysG_Cterm"/>
    <property type="match status" value="1"/>
</dbReference>
<feature type="region of interest" description="Disordered" evidence="6">
    <location>
        <begin position="1"/>
        <end position="28"/>
    </location>
</feature>
<keyword evidence="9" id="KW-1185">Reference proteome</keyword>
<protein>
    <recommendedName>
        <fullName evidence="1">uroporphyrinogen-III C-methyltransferase</fullName>
        <ecNumber evidence="1">2.1.1.107</ecNumber>
    </recommendedName>
</protein>